<dbReference type="AlphaFoldDB" id="A0A4P1K9G0"/>
<dbReference type="InterPro" id="IPR007627">
    <property type="entry name" value="RNA_pol_sigma70_r2"/>
</dbReference>
<keyword evidence="4" id="KW-0238">DNA-binding</keyword>
<dbReference type="EMBL" id="LR588407">
    <property type="protein sequence ID" value="VTO17020.1"/>
    <property type="molecule type" value="Genomic_DNA"/>
</dbReference>
<dbReference type="NCBIfam" id="NF009191">
    <property type="entry name" value="PRK12539.1"/>
    <property type="match status" value="1"/>
</dbReference>
<dbReference type="Gene3D" id="1.10.1740.10">
    <property type="match status" value="1"/>
</dbReference>
<dbReference type="SUPFAM" id="SSF88659">
    <property type="entry name" value="Sigma3 and sigma4 domains of RNA polymerase sigma factors"/>
    <property type="match status" value="1"/>
</dbReference>
<comment type="similarity">
    <text evidence="1">Belongs to the sigma-70 factor family. ECF subfamily.</text>
</comment>
<dbReference type="InterPro" id="IPR014284">
    <property type="entry name" value="RNA_pol_sigma-70_dom"/>
</dbReference>
<dbReference type="GO" id="GO:0003677">
    <property type="term" value="F:DNA binding"/>
    <property type="evidence" value="ECO:0007669"/>
    <property type="project" value="UniProtKB-KW"/>
</dbReference>
<dbReference type="KEGG" id="bvy:NCTC9239_02283"/>
<dbReference type="GO" id="GO:0006352">
    <property type="term" value="P:DNA-templated transcription initiation"/>
    <property type="evidence" value="ECO:0007669"/>
    <property type="project" value="InterPro"/>
</dbReference>
<dbReference type="InterPro" id="IPR013324">
    <property type="entry name" value="RNA_pol_sigma_r3/r4-like"/>
</dbReference>
<dbReference type="InterPro" id="IPR039425">
    <property type="entry name" value="RNA_pol_sigma-70-like"/>
</dbReference>
<name>A0A4P1K9G0_9CAUL</name>
<dbReference type="InterPro" id="IPR013249">
    <property type="entry name" value="RNA_pol_sigma70_r4_t2"/>
</dbReference>
<gene>
    <name evidence="8" type="ORF">NCTC9239_02283</name>
</gene>
<dbReference type="Pfam" id="PF04542">
    <property type="entry name" value="Sigma70_r2"/>
    <property type="match status" value="1"/>
</dbReference>
<reference evidence="8 9" key="1">
    <citation type="submission" date="2019-04" db="EMBL/GenBank/DDBJ databases">
        <authorList>
            <consortium name="Pathogen Informatics"/>
        </authorList>
    </citation>
    <scope>NUCLEOTIDE SEQUENCE [LARGE SCALE GENOMIC DNA]</scope>
    <source>
        <strain evidence="8 9">NCTC9239</strain>
    </source>
</reference>
<dbReference type="PANTHER" id="PTHR43133">
    <property type="entry name" value="RNA POLYMERASE ECF-TYPE SIGMA FACTO"/>
    <property type="match status" value="1"/>
</dbReference>
<dbReference type="PANTHER" id="PTHR43133:SF58">
    <property type="entry name" value="ECF RNA POLYMERASE SIGMA FACTOR SIGD"/>
    <property type="match status" value="1"/>
</dbReference>
<proteinExistence type="inferred from homology"/>
<evidence type="ECO:0000256" key="1">
    <source>
        <dbReference type="ARBA" id="ARBA00010641"/>
    </source>
</evidence>
<dbReference type="NCBIfam" id="TIGR02937">
    <property type="entry name" value="sigma70-ECF"/>
    <property type="match status" value="1"/>
</dbReference>
<keyword evidence="3" id="KW-0731">Sigma factor</keyword>
<keyword evidence="2" id="KW-0805">Transcription regulation</keyword>
<dbReference type="SUPFAM" id="SSF88946">
    <property type="entry name" value="Sigma2 domain of RNA polymerase sigma factors"/>
    <property type="match status" value="1"/>
</dbReference>
<evidence type="ECO:0000259" key="7">
    <source>
        <dbReference type="Pfam" id="PF08281"/>
    </source>
</evidence>
<evidence type="ECO:0000256" key="2">
    <source>
        <dbReference type="ARBA" id="ARBA00023015"/>
    </source>
</evidence>
<feature type="domain" description="RNA polymerase sigma factor 70 region 4 type 2" evidence="7">
    <location>
        <begin position="123"/>
        <end position="175"/>
    </location>
</feature>
<protein>
    <submittedName>
        <fullName evidence="8">RNA polymerase sigma factor</fullName>
    </submittedName>
</protein>
<accession>A0A4P1K9G0</accession>
<evidence type="ECO:0000313" key="9">
    <source>
        <dbReference type="Proteomes" id="UP000309952"/>
    </source>
</evidence>
<evidence type="ECO:0000313" key="8">
    <source>
        <dbReference type="EMBL" id="VTO17020.1"/>
    </source>
</evidence>
<dbReference type="Gene3D" id="1.10.10.10">
    <property type="entry name" value="Winged helix-like DNA-binding domain superfamily/Winged helix DNA-binding domain"/>
    <property type="match status" value="1"/>
</dbReference>
<evidence type="ECO:0000256" key="5">
    <source>
        <dbReference type="ARBA" id="ARBA00023163"/>
    </source>
</evidence>
<dbReference type="Proteomes" id="UP000309952">
    <property type="component" value="Chromosome"/>
</dbReference>
<organism evidence="8 9">
    <name type="scientific">Brevundimonas vancanneytii</name>
    <dbReference type="NCBI Taxonomy" id="1325724"/>
    <lineage>
        <taxon>Bacteria</taxon>
        <taxon>Pseudomonadati</taxon>
        <taxon>Pseudomonadota</taxon>
        <taxon>Alphaproteobacteria</taxon>
        <taxon>Caulobacterales</taxon>
        <taxon>Caulobacteraceae</taxon>
        <taxon>Brevundimonas</taxon>
    </lineage>
</organism>
<dbReference type="InterPro" id="IPR013325">
    <property type="entry name" value="RNA_pol_sigma_r2"/>
</dbReference>
<feature type="domain" description="RNA polymerase sigma-70 region 2" evidence="6">
    <location>
        <begin position="44"/>
        <end position="99"/>
    </location>
</feature>
<keyword evidence="9" id="KW-1185">Reference proteome</keyword>
<dbReference type="GO" id="GO:0016987">
    <property type="term" value="F:sigma factor activity"/>
    <property type="evidence" value="ECO:0007669"/>
    <property type="project" value="UniProtKB-KW"/>
</dbReference>
<keyword evidence="5" id="KW-0804">Transcription</keyword>
<dbReference type="InterPro" id="IPR036388">
    <property type="entry name" value="WH-like_DNA-bd_sf"/>
</dbReference>
<evidence type="ECO:0000256" key="4">
    <source>
        <dbReference type="ARBA" id="ARBA00023125"/>
    </source>
</evidence>
<evidence type="ECO:0000259" key="6">
    <source>
        <dbReference type="Pfam" id="PF04542"/>
    </source>
</evidence>
<sequence length="184" mass="20789">MVEGVVDREAELKRLMVRGLDGDPVAWRALLMEMRGALTPFFKRRLIGREADTEDLVQDCLIAIHAKRATYDRSLPFTAWAYAIARYKLIDHLRRQGRRHDVPLEDASVLLAEHTVEDGAVRRDLRRVLSILPLRQRRLIEDVRIGGYSLAEAAARNGFTEGAAKVSVHRSMKTLTASVSADED</sequence>
<dbReference type="Pfam" id="PF08281">
    <property type="entry name" value="Sigma70_r4_2"/>
    <property type="match status" value="1"/>
</dbReference>
<evidence type="ECO:0000256" key="3">
    <source>
        <dbReference type="ARBA" id="ARBA00023082"/>
    </source>
</evidence>